<evidence type="ECO:0000313" key="2">
    <source>
        <dbReference type="Proteomes" id="UP000199161"/>
    </source>
</evidence>
<protein>
    <submittedName>
        <fullName evidence="1">Uncharacterized protein</fullName>
    </submittedName>
</protein>
<reference evidence="2" key="1">
    <citation type="submission" date="2016-10" db="EMBL/GenBank/DDBJ databases">
        <authorList>
            <person name="Varghese N."/>
            <person name="Submissions S."/>
        </authorList>
    </citation>
    <scope>NUCLEOTIDE SEQUENCE [LARGE SCALE GENOMIC DNA]</scope>
    <source>
        <strain evidence="2">DSM 13078</strain>
    </source>
</reference>
<dbReference type="EMBL" id="FOKW01000012">
    <property type="protein sequence ID" value="SFC63320.1"/>
    <property type="molecule type" value="Genomic_DNA"/>
</dbReference>
<keyword evidence="2" id="KW-1185">Reference proteome</keyword>
<accession>A0A1I1L148</accession>
<name>A0A1I1L148_NATHA</name>
<dbReference type="AlphaFoldDB" id="A0A1I1L148"/>
<proteinExistence type="predicted"/>
<dbReference type="RefSeq" id="WP_177209227.1">
    <property type="nucleotide sequence ID" value="NZ_FOKW01000012.1"/>
</dbReference>
<organism evidence="1 2">
    <name type="scientific">Natronobacterium haloterrestre</name>
    <name type="common">Halobiforma haloterrestris</name>
    <dbReference type="NCBI Taxonomy" id="148448"/>
    <lineage>
        <taxon>Archaea</taxon>
        <taxon>Methanobacteriati</taxon>
        <taxon>Methanobacteriota</taxon>
        <taxon>Stenosarchaea group</taxon>
        <taxon>Halobacteria</taxon>
        <taxon>Halobacteriales</taxon>
        <taxon>Natrialbaceae</taxon>
        <taxon>Natronobacterium</taxon>
    </lineage>
</organism>
<gene>
    <name evidence="1" type="ORF">SAMN05444422_112110</name>
</gene>
<dbReference type="Proteomes" id="UP000199161">
    <property type="component" value="Unassembled WGS sequence"/>
</dbReference>
<sequence>MLRETTISVSHEEKELLEEAAIELFGTQEVPYGAVVSELVEQVTDTDE</sequence>
<evidence type="ECO:0000313" key="1">
    <source>
        <dbReference type="EMBL" id="SFC63320.1"/>
    </source>
</evidence>